<reference evidence="2 3" key="1">
    <citation type="journal article" date="2023" name="Genome Announc.">
        <title>Pan-Genome Analyses of the Genus Cohnella and Proposal of the Novel Species Cohnella silvisoli sp. nov., Isolated from Forest Soil.</title>
        <authorList>
            <person name="Wang C."/>
            <person name="Mao L."/>
            <person name="Bao G."/>
            <person name="Zhu H."/>
        </authorList>
    </citation>
    <scope>NUCLEOTIDE SEQUENCE [LARGE SCALE GENOMIC DNA]</scope>
    <source>
        <strain evidence="2 3">NL03-T5-1</strain>
    </source>
</reference>
<comment type="caution">
    <text evidence="2">The sequence shown here is derived from an EMBL/GenBank/DDBJ whole genome shotgun (WGS) entry which is preliminary data.</text>
</comment>
<dbReference type="InterPro" id="IPR028973">
    <property type="entry name" value="PhnB-like"/>
</dbReference>
<dbReference type="Gene3D" id="3.30.720.100">
    <property type="match status" value="1"/>
</dbReference>
<dbReference type="Gene3D" id="3.10.180.10">
    <property type="entry name" value="2,3-Dihydroxybiphenyl 1,2-Dioxygenase, domain 1"/>
    <property type="match status" value="1"/>
</dbReference>
<proteinExistence type="predicted"/>
<evidence type="ECO:0000313" key="3">
    <source>
        <dbReference type="Proteomes" id="UP001493487"/>
    </source>
</evidence>
<dbReference type="CDD" id="cd06588">
    <property type="entry name" value="PhnB_like"/>
    <property type="match status" value="2"/>
</dbReference>
<dbReference type="EMBL" id="JASKHM010000029">
    <property type="protein sequence ID" value="MEQ4487119.1"/>
    <property type="molecule type" value="Genomic_DNA"/>
</dbReference>
<protein>
    <submittedName>
        <fullName evidence="2">VOC family protein</fullName>
    </submittedName>
</protein>
<dbReference type="RefSeq" id="WP_232190150.1">
    <property type="nucleotide sequence ID" value="NZ_JAIOAP010000028.1"/>
</dbReference>
<accession>A0ABV1L486</accession>
<keyword evidence="3" id="KW-1185">Reference proteome</keyword>
<evidence type="ECO:0000313" key="2">
    <source>
        <dbReference type="EMBL" id="MEQ4487119.1"/>
    </source>
</evidence>
<dbReference type="Proteomes" id="UP001493487">
    <property type="component" value="Unassembled WGS sequence"/>
</dbReference>
<dbReference type="Gene3D" id="3.30.720.110">
    <property type="match status" value="1"/>
</dbReference>
<organism evidence="2 3">
    <name type="scientific">Cohnella silvisoli</name>
    <dbReference type="NCBI Taxonomy" id="2873699"/>
    <lineage>
        <taxon>Bacteria</taxon>
        <taxon>Bacillati</taxon>
        <taxon>Bacillota</taxon>
        <taxon>Bacilli</taxon>
        <taxon>Bacillales</taxon>
        <taxon>Paenibacillaceae</taxon>
        <taxon>Cohnella</taxon>
    </lineage>
</organism>
<dbReference type="Pfam" id="PF06983">
    <property type="entry name" value="3-dmu-9_3-mt"/>
    <property type="match status" value="2"/>
</dbReference>
<feature type="domain" description="PhnB-like" evidence="1">
    <location>
        <begin position="148"/>
        <end position="267"/>
    </location>
</feature>
<feature type="domain" description="PhnB-like" evidence="1">
    <location>
        <begin position="12"/>
        <end position="137"/>
    </location>
</feature>
<evidence type="ECO:0000259" key="1">
    <source>
        <dbReference type="Pfam" id="PF06983"/>
    </source>
</evidence>
<name>A0ABV1L486_9BACL</name>
<sequence length="309" mass="35204">MSDAKRGLMQPITPHLWFDKEAKEAAEFYCSIFPDSKITSTTALHDTPSGDCDLVSFLVCGHPFMAISAGPLFNFNPSISFIVNFDPSREMNAREKIDEVWSKLSEGGISLMALDKYPFSERYGWIQDKYGVSWQLILTNPDGEPRPTIVPSLMFVGNNCGKAEEAREFYLSVFRNAKPGTLFRYGPDLEPDKEGTVMFTDFMLENTWFAAMDSAQEHKFQFNEAISLLVECQTQEEIDYYWEKLSALSKAEQCGWLKDKYGVSWQISPAALDEMMTKGTPEQRDRVTKAFLKMKKFNIAELQRAFLGN</sequence>
<dbReference type="SUPFAM" id="SSF54593">
    <property type="entry name" value="Glyoxalase/Bleomycin resistance protein/Dihydroxybiphenyl dioxygenase"/>
    <property type="match status" value="2"/>
</dbReference>
<dbReference type="PANTHER" id="PTHR33990">
    <property type="entry name" value="PROTEIN YJDN-RELATED"/>
    <property type="match status" value="1"/>
</dbReference>
<gene>
    <name evidence="2" type="ORF">QJS35_32555</name>
</gene>
<dbReference type="InterPro" id="IPR029068">
    <property type="entry name" value="Glyas_Bleomycin-R_OHBP_Dase"/>
</dbReference>